<evidence type="ECO:0000313" key="3">
    <source>
        <dbReference type="EMBL" id="OXU23278.1"/>
    </source>
</evidence>
<sequence>MHSAPIISARKIICDSGIEKRIILFFAKTKFASGRENAGPGTSSGATRTASSSRRAARGAYWTRAKISCLQHKSHHEADFSALNLKTSSSQGIYTLLVESPTIVREHLRNHLVHLAATKPLLRMALTTKCYRYAWENLEEFSVDNHLILSPSLFKGRPITDANVQDYVSDVTSKYLAASYSPWQVHVIGQNTSSRLYFLVRVHHLLLNQEQLALGDFLPLEGTRHHDCLPVDISPFSEPYAEPSALPRLHQKLTESFSNVWNEFLCNNDPTERPEILKKRISLWQCAKIGVIVSFATVKEISRQYQRREGLSLSEPWPIYLREAHKRNFSWSLIFQALLNLLNPAEIARTTIAWLWYIGVTLTLKSPILFWREIRAVSLLHEHHYYPDSLVSIMSFYLPLIFRASLEMVSILTIMASAPFAVIEELFRRRSSAEFRPVSQTGRKVVAWSEEIDVGLLQKIAAVSGAGDAEILLAAAVDSLKEYFRCSGQVIPNEVLATAKFTSQRALYVSDCEARGLLCLALPTTTPHFEDDMVEILQVVQKNIFEARRKQRAIYAITAAETSSGIVTSCLPTIFLKIVLNHLTRRYSIQLTHVDGELPVDGLRSAVFWKPPQGNCSLSMTLHRHGRAVRLGVMGDAMIGPQHAAITRSFPASLEKLARTLGVPSDTPQQSRSPSPVVLPDDMVGNSVDTVDGMQNGF</sequence>
<dbReference type="EMBL" id="NNAY01001665">
    <property type="protein sequence ID" value="OXU23278.1"/>
    <property type="molecule type" value="Genomic_DNA"/>
</dbReference>
<proteinExistence type="predicted"/>
<evidence type="ECO:0000313" key="4">
    <source>
        <dbReference type="Proteomes" id="UP000215335"/>
    </source>
</evidence>
<dbReference type="OrthoDB" id="8196708at2759"/>
<keyword evidence="4" id="KW-1185">Reference proteome</keyword>
<name>A0A232EYN5_9HYME</name>
<dbReference type="InterPro" id="IPR009721">
    <property type="entry name" value="O-acyltransferase_WSD1_C"/>
</dbReference>
<protein>
    <recommendedName>
        <fullName evidence="2">O-acyltransferase WSD1 C-terminal domain-containing protein</fullName>
    </recommendedName>
</protein>
<accession>A0A232EYN5</accession>
<organism evidence="3 4">
    <name type="scientific">Trichomalopsis sarcophagae</name>
    <dbReference type="NCBI Taxonomy" id="543379"/>
    <lineage>
        <taxon>Eukaryota</taxon>
        <taxon>Metazoa</taxon>
        <taxon>Ecdysozoa</taxon>
        <taxon>Arthropoda</taxon>
        <taxon>Hexapoda</taxon>
        <taxon>Insecta</taxon>
        <taxon>Pterygota</taxon>
        <taxon>Neoptera</taxon>
        <taxon>Endopterygota</taxon>
        <taxon>Hymenoptera</taxon>
        <taxon>Apocrita</taxon>
        <taxon>Proctotrupomorpha</taxon>
        <taxon>Chalcidoidea</taxon>
        <taxon>Pteromalidae</taxon>
        <taxon>Pteromalinae</taxon>
        <taxon>Trichomalopsis</taxon>
    </lineage>
</organism>
<gene>
    <name evidence="3" type="ORF">TSAR_002264</name>
</gene>
<evidence type="ECO:0000259" key="2">
    <source>
        <dbReference type="Pfam" id="PF06974"/>
    </source>
</evidence>
<comment type="caution">
    <text evidence="3">The sequence shown here is derived from an EMBL/GenBank/DDBJ whole genome shotgun (WGS) entry which is preliminary data.</text>
</comment>
<reference evidence="3 4" key="1">
    <citation type="journal article" date="2017" name="Curr. Biol.">
        <title>The Evolution of Venom by Co-option of Single-Copy Genes.</title>
        <authorList>
            <person name="Martinson E.O."/>
            <person name="Mrinalini"/>
            <person name="Kelkar Y.D."/>
            <person name="Chang C.H."/>
            <person name="Werren J.H."/>
        </authorList>
    </citation>
    <scope>NUCLEOTIDE SEQUENCE [LARGE SCALE GENOMIC DNA]</scope>
    <source>
        <strain evidence="3 4">Alberta</strain>
        <tissue evidence="3">Whole body</tissue>
    </source>
</reference>
<dbReference type="Pfam" id="PF06974">
    <property type="entry name" value="WS_DGAT_C"/>
    <property type="match status" value="1"/>
</dbReference>
<dbReference type="AlphaFoldDB" id="A0A232EYN5"/>
<feature type="region of interest" description="Disordered" evidence="1">
    <location>
        <begin position="662"/>
        <end position="698"/>
    </location>
</feature>
<feature type="domain" description="O-acyltransferase WSD1 C-terminal" evidence="2">
    <location>
        <begin position="517"/>
        <end position="657"/>
    </location>
</feature>
<dbReference type="STRING" id="543379.A0A232EYN5"/>
<evidence type="ECO:0000256" key="1">
    <source>
        <dbReference type="SAM" id="MobiDB-lite"/>
    </source>
</evidence>
<dbReference type="Proteomes" id="UP000215335">
    <property type="component" value="Unassembled WGS sequence"/>
</dbReference>